<organism evidence="2 3">
    <name type="scientific">Cyclotella cryptica</name>
    <dbReference type="NCBI Taxonomy" id="29204"/>
    <lineage>
        <taxon>Eukaryota</taxon>
        <taxon>Sar</taxon>
        <taxon>Stramenopiles</taxon>
        <taxon>Ochrophyta</taxon>
        <taxon>Bacillariophyta</taxon>
        <taxon>Coscinodiscophyceae</taxon>
        <taxon>Thalassiosirophycidae</taxon>
        <taxon>Stephanodiscales</taxon>
        <taxon>Stephanodiscaceae</taxon>
        <taxon>Cyclotella</taxon>
    </lineage>
</organism>
<reference evidence="2 3" key="1">
    <citation type="journal article" date="2020" name="G3 (Bethesda)">
        <title>Improved Reference Genome for Cyclotella cryptica CCMP332, a Model for Cell Wall Morphogenesis, Salinity Adaptation, and Lipid Production in Diatoms (Bacillariophyta).</title>
        <authorList>
            <person name="Roberts W.R."/>
            <person name="Downey K.M."/>
            <person name="Ruck E.C."/>
            <person name="Traller J.C."/>
            <person name="Alverson A.J."/>
        </authorList>
    </citation>
    <scope>NUCLEOTIDE SEQUENCE [LARGE SCALE GENOMIC DNA]</scope>
    <source>
        <strain evidence="2 3">CCMP332</strain>
    </source>
</reference>
<keyword evidence="3" id="KW-1185">Reference proteome</keyword>
<proteinExistence type="predicted"/>
<accession>A0ABD3PA85</accession>
<comment type="caution">
    <text evidence="2">The sequence shown here is derived from an EMBL/GenBank/DDBJ whole genome shotgun (WGS) entry which is preliminary data.</text>
</comment>
<dbReference type="AlphaFoldDB" id="A0ABD3PA85"/>
<feature type="compositionally biased region" description="Basic and acidic residues" evidence="1">
    <location>
        <begin position="1"/>
        <end position="16"/>
    </location>
</feature>
<dbReference type="EMBL" id="JABMIG020000225">
    <property type="protein sequence ID" value="KAL3784978.1"/>
    <property type="molecule type" value="Genomic_DNA"/>
</dbReference>
<gene>
    <name evidence="2" type="ORF">HJC23_011179</name>
</gene>
<dbReference type="Proteomes" id="UP001516023">
    <property type="component" value="Unassembled WGS sequence"/>
</dbReference>
<name>A0ABD3PA85_9STRA</name>
<protein>
    <submittedName>
        <fullName evidence="2">Uncharacterized protein</fullName>
    </submittedName>
</protein>
<evidence type="ECO:0000256" key="1">
    <source>
        <dbReference type="SAM" id="MobiDB-lite"/>
    </source>
</evidence>
<evidence type="ECO:0000313" key="3">
    <source>
        <dbReference type="Proteomes" id="UP001516023"/>
    </source>
</evidence>
<feature type="region of interest" description="Disordered" evidence="1">
    <location>
        <begin position="1"/>
        <end position="25"/>
    </location>
</feature>
<evidence type="ECO:0000313" key="2">
    <source>
        <dbReference type="EMBL" id="KAL3784978.1"/>
    </source>
</evidence>
<sequence>MNYLQKEEKKEKKEKMAQFPTQLRF</sequence>